<proteinExistence type="predicted"/>
<dbReference type="Pfam" id="PF14343">
    <property type="entry name" value="PrcB_C"/>
    <property type="match status" value="1"/>
</dbReference>
<dbReference type="Pfam" id="PF14172">
    <property type="entry name" value="DUF4309"/>
    <property type="match status" value="1"/>
</dbReference>
<gene>
    <name evidence="3" type="ORF">A8709_18790</name>
</gene>
<reference evidence="4" key="1">
    <citation type="submission" date="2016-05" db="EMBL/GenBank/DDBJ databases">
        <title>Paenibacillus oryzae. sp. nov., isolated from the rice root.</title>
        <authorList>
            <person name="Zhang J."/>
            <person name="Zhang X."/>
        </authorList>
    </citation>
    <scope>NUCLEOTIDE SEQUENCE [LARGE SCALE GENOMIC DNA]</scope>
    <source>
        <strain evidence="4">KCTC13222</strain>
    </source>
</reference>
<dbReference type="AlphaFoldDB" id="A0A1C0ZZT6"/>
<name>A0A1C0ZZT6_9BACL</name>
<comment type="caution">
    <text evidence="3">The sequence shown here is derived from an EMBL/GenBank/DDBJ whole genome shotgun (WGS) entry which is preliminary data.</text>
</comment>
<feature type="domain" description="PrcB C-terminal" evidence="2">
    <location>
        <begin position="64"/>
        <end position="111"/>
    </location>
</feature>
<keyword evidence="1" id="KW-0732">Signal</keyword>
<keyword evidence="4" id="KW-1185">Reference proteome</keyword>
<dbReference type="InterPro" id="IPR025748">
    <property type="entry name" value="PrcB_C_dom"/>
</dbReference>
<organism evidence="3 4">
    <name type="scientific">Paenibacillus pectinilyticus</name>
    <dbReference type="NCBI Taxonomy" id="512399"/>
    <lineage>
        <taxon>Bacteria</taxon>
        <taxon>Bacillati</taxon>
        <taxon>Bacillota</taxon>
        <taxon>Bacilli</taxon>
        <taxon>Bacillales</taxon>
        <taxon>Paenibacillaceae</taxon>
        <taxon>Paenibacillus</taxon>
    </lineage>
</organism>
<evidence type="ECO:0000313" key="4">
    <source>
        <dbReference type="Proteomes" id="UP000093309"/>
    </source>
</evidence>
<feature type="signal peptide" evidence="1">
    <location>
        <begin position="1"/>
        <end position="27"/>
    </location>
</feature>
<dbReference type="InterPro" id="IPR025453">
    <property type="entry name" value="DUF4309"/>
</dbReference>
<accession>A0A1C0ZZT6</accession>
<dbReference type="STRING" id="512399.A8709_18790"/>
<protein>
    <recommendedName>
        <fullName evidence="2">PrcB C-terminal domain-containing protein</fullName>
    </recommendedName>
</protein>
<dbReference type="EMBL" id="LYPC01000022">
    <property type="protein sequence ID" value="OCT13638.1"/>
    <property type="molecule type" value="Genomic_DNA"/>
</dbReference>
<evidence type="ECO:0000259" key="2">
    <source>
        <dbReference type="Pfam" id="PF14343"/>
    </source>
</evidence>
<dbReference type="RefSeq" id="WP_065853699.1">
    <property type="nucleotide sequence ID" value="NZ_LYPC01000022.1"/>
</dbReference>
<dbReference type="Proteomes" id="UP000093309">
    <property type="component" value="Unassembled WGS sequence"/>
</dbReference>
<sequence length="294" mass="32294">MIKKMAALSAVSLLIGSLTLCTGFAFSDVDARQATINENIPNETSHANEITVTIDKINDDVNKVTLSRGQKLNAGYGMDINTIHFESNGQAVITYTLRNPQPDEAYAEVITEAKVVTYLSSKYKPVAEQAVAQVPAPAPSLADSISEMMNKQIKELFELVKKGKVPDVAFAVHTNRIDEVRQAWGPADTQKSLGNGLIYDSFNVKHTVIGYNKGSQIFEIQSSLPAIQKWNIQRIELMLGKPTDTKVGQDSSIYIYAANDQFQLKLVVMNATGYVDHLSVLSPKDAVDIMEQIN</sequence>
<evidence type="ECO:0000256" key="1">
    <source>
        <dbReference type="SAM" id="SignalP"/>
    </source>
</evidence>
<feature type="chain" id="PRO_5008649719" description="PrcB C-terminal domain-containing protein" evidence="1">
    <location>
        <begin position="28"/>
        <end position="294"/>
    </location>
</feature>
<evidence type="ECO:0000313" key="3">
    <source>
        <dbReference type="EMBL" id="OCT13638.1"/>
    </source>
</evidence>